<dbReference type="AlphaFoldDB" id="A0A2H3IUS5"/>
<dbReference type="STRING" id="742152.A0A2H3IUS5"/>
<evidence type="ECO:0000313" key="3">
    <source>
        <dbReference type="Proteomes" id="UP000218811"/>
    </source>
</evidence>
<dbReference type="Proteomes" id="UP000218811">
    <property type="component" value="Unassembled WGS sequence"/>
</dbReference>
<keyword evidence="3" id="KW-1185">Reference proteome</keyword>
<dbReference type="OrthoDB" id="3261881at2759"/>
<gene>
    <name evidence="2" type="ORF">WOLCODRAFT_112414</name>
</gene>
<sequence>MPRRNSNGSNYETKGKSHKAKSASEIARNVEHFHTWSERQRCEQVSISDIPAELQADIQAVFDFKAQLPAEWCKKTSKASRSISFVLPDEFLKFLREIPSGSKLFSKDVLGKDCKQMLSDLQLVFAAWTRLKKMRESSRKWSEADYVANVYNVFRSSAIHESDYQVERTICLPQPLCTTHLKAKELLVLNVQIATPDSSIYIPARYIKDLSHGASSPYMKLKERLQTRARGHGGAESLRYQSTPSQKISTEPGFEFVSAFWEDKKPLQSLLDSAYRQNRMATTSAVRQLHALHINAPIFGLVWSQGKVRAHVDWWIVKPNSDDPTIQSAFYIEPTAGGRRDSTVYHEWDLEDPEDILQVYLLIRNLDRWTTGRFCELVYDGINQLVVDVSEHGQKIVPWRRTGDLRSALHTVPENSPPPNSAATPPASPQRPRTRQATRRPLRRPSDTH</sequence>
<reference evidence="2 3" key="1">
    <citation type="journal article" date="2012" name="Science">
        <title>The Paleozoic origin of enzymatic lignin decomposition reconstructed from 31 fungal genomes.</title>
        <authorList>
            <person name="Floudas D."/>
            <person name="Binder M."/>
            <person name="Riley R."/>
            <person name="Barry K."/>
            <person name="Blanchette R.A."/>
            <person name="Henrissat B."/>
            <person name="Martinez A.T."/>
            <person name="Otillar R."/>
            <person name="Spatafora J.W."/>
            <person name="Yadav J.S."/>
            <person name="Aerts A."/>
            <person name="Benoit I."/>
            <person name="Boyd A."/>
            <person name="Carlson A."/>
            <person name="Copeland A."/>
            <person name="Coutinho P.M."/>
            <person name="de Vries R.P."/>
            <person name="Ferreira P."/>
            <person name="Findley K."/>
            <person name="Foster B."/>
            <person name="Gaskell J."/>
            <person name="Glotzer D."/>
            <person name="Gorecki P."/>
            <person name="Heitman J."/>
            <person name="Hesse C."/>
            <person name="Hori C."/>
            <person name="Igarashi K."/>
            <person name="Jurgens J.A."/>
            <person name="Kallen N."/>
            <person name="Kersten P."/>
            <person name="Kohler A."/>
            <person name="Kuees U."/>
            <person name="Kumar T.K.A."/>
            <person name="Kuo A."/>
            <person name="LaButti K."/>
            <person name="Larrondo L.F."/>
            <person name="Lindquist E."/>
            <person name="Ling A."/>
            <person name="Lombard V."/>
            <person name="Lucas S."/>
            <person name="Lundell T."/>
            <person name="Martin R."/>
            <person name="McLaughlin D.J."/>
            <person name="Morgenstern I."/>
            <person name="Morin E."/>
            <person name="Murat C."/>
            <person name="Nagy L.G."/>
            <person name="Nolan M."/>
            <person name="Ohm R.A."/>
            <person name="Patyshakuliyeva A."/>
            <person name="Rokas A."/>
            <person name="Ruiz-Duenas F.J."/>
            <person name="Sabat G."/>
            <person name="Salamov A."/>
            <person name="Samejima M."/>
            <person name="Schmutz J."/>
            <person name="Slot J.C."/>
            <person name="St John F."/>
            <person name="Stenlid J."/>
            <person name="Sun H."/>
            <person name="Sun S."/>
            <person name="Syed K."/>
            <person name="Tsang A."/>
            <person name="Wiebenga A."/>
            <person name="Young D."/>
            <person name="Pisabarro A."/>
            <person name="Eastwood D.C."/>
            <person name="Martin F."/>
            <person name="Cullen D."/>
            <person name="Grigoriev I.V."/>
            <person name="Hibbett D.S."/>
        </authorList>
    </citation>
    <scope>NUCLEOTIDE SEQUENCE [LARGE SCALE GENOMIC DNA]</scope>
    <source>
        <strain evidence="2 3">MD-104</strain>
    </source>
</reference>
<evidence type="ECO:0000256" key="1">
    <source>
        <dbReference type="SAM" id="MobiDB-lite"/>
    </source>
</evidence>
<dbReference type="OMA" id="KWSEADY"/>
<evidence type="ECO:0000313" key="2">
    <source>
        <dbReference type="EMBL" id="PCH33740.1"/>
    </source>
</evidence>
<accession>A0A2H3IUS5</accession>
<protein>
    <submittedName>
        <fullName evidence="2">Uncharacterized protein</fullName>
    </submittedName>
</protein>
<feature type="compositionally biased region" description="Basic residues" evidence="1">
    <location>
        <begin position="432"/>
        <end position="443"/>
    </location>
</feature>
<feature type="region of interest" description="Disordered" evidence="1">
    <location>
        <begin position="1"/>
        <end position="23"/>
    </location>
</feature>
<feature type="region of interest" description="Disordered" evidence="1">
    <location>
        <begin position="409"/>
        <end position="449"/>
    </location>
</feature>
<dbReference type="EMBL" id="KB467831">
    <property type="protein sequence ID" value="PCH33740.1"/>
    <property type="molecule type" value="Genomic_DNA"/>
</dbReference>
<feature type="compositionally biased region" description="Polar residues" evidence="1">
    <location>
        <begin position="1"/>
        <end position="12"/>
    </location>
</feature>
<organism evidence="2 3">
    <name type="scientific">Wolfiporia cocos (strain MD-104)</name>
    <name type="common">Brown rot fungus</name>
    <dbReference type="NCBI Taxonomy" id="742152"/>
    <lineage>
        <taxon>Eukaryota</taxon>
        <taxon>Fungi</taxon>
        <taxon>Dikarya</taxon>
        <taxon>Basidiomycota</taxon>
        <taxon>Agaricomycotina</taxon>
        <taxon>Agaricomycetes</taxon>
        <taxon>Polyporales</taxon>
        <taxon>Phaeolaceae</taxon>
        <taxon>Wolfiporia</taxon>
    </lineage>
</organism>
<name>A0A2H3IUS5_WOLCO</name>
<proteinExistence type="predicted"/>